<gene>
    <name evidence="2" type="ORF">WG66_9065</name>
</gene>
<feature type="region of interest" description="Disordered" evidence="1">
    <location>
        <begin position="1146"/>
        <end position="1169"/>
    </location>
</feature>
<evidence type="ECO:0000256" key="1">
    <source>
        <dbReference type="SAM" id="MobiDB-lite"/>
    </source>
</evidence>
<protein>
    <recommendedName>
        <fullName evidence="4">Virilizer N-terminal domain-containing protein</fullName>
    </recommendedName>
</protein>
<dbReference type="Proteomes" id="UP000054988">
    <property type="component" value="Unassembled WGS sequence"/>
</dbReference>
<dbReference type="eggNOG" id="ENOG502SK3R">
    <property type="taxonomic scope" value="Eukaryota"/>
</dbReference>
<organism evidence="2 3">
    <name type="scientific">Moniliophthora roreri</name>
    <name type="common">Frosty pod rot fungus</name>
    <name type="synonym">Monilia roreri</name>
    <dbReference type="NCBI Taxonomy" id="221103"/>
    <lineage>
        <taxon>Eukaryota</taxon>
        <taxon>Fungi</taxon>
        <taxon>Dikarya</taxon>
        <taxon>Basidiomycota</taxon>
        <taxon>Agaricomycotina</taxon>
        <taxon>Agaricomycetes</taxon>
        <taxon>Agaricomycetidae</taxon>
        <taxon>Agaricales</taxon>
        <taxon>Marasmiineae</taxon>
        <taxon>Marasmiaceae</taxon>
        <taxon>Moniliophthora</taxon>
    </lineage>
</organism>
<comment type="caution">
    <text evidence="2">The sequence shown here is derived from an EMBL/GenBank/DDBJ whole genome shotgun (WGS) entry which is preliminary data.</text>
</comment>
<dbReference type="EMBL" id="LATX01001768">
    <property type="protein sequence ID" value="KTB38368.1"/>
    <property type="molecule type" value="Genomic_DNA"/>
</dbReference>
<evidence type="ECO:0000313" key="3">
    <source>
        <dbReference type="Proteomes" id="UP000054988"/>
    </source>
</evidence>
<reference evidence="2 3" key="1">
    <citation type="submission" date="2015-12" db="EMBL/GenBank/DDBJ databases">
        <title>Draft genome sequence of Moniliophthora roreri, the causal agent of frosty pod rot of cacao.</title>
        <authorList>
            <person name="Aime M.C."/>
            <person name="Diaz-Valderrama J.R."/>
            <person name="Kijpornyongpan T."/>
            <person name="Phillips-Mora W."/>
        </authorList>
    </citation>
    <scope>NUCLEOTIDE SEQUENCE [LARGE SCALE GENOMIC DNA]</scope>
    <source>
        <strain evidence="2 3">MCA 2952</strain>
    </source>
</reference>
<feature type="compositionally biased region" description="Polar residues" evidence="1">
    <location>
        <begin position="1146"/>
        <end position="1156"/>
    </location>
</feature>
<dbReference type="AlphaFoldDB" id="A0A0W0FPW5"/>
<sequence length="1169" mass="129680">MKLLHWCTLSPQGPSSLAAIRFSAPIRVSLIRIFPNGSQPFTNCPDVIAQTEPDSFYLDVFFNAQALKPAESKEKQRAPNALVPTTIAYAGGQADFTVDLGTEYATRLMIVKGKFDVVSFAIYGEVVSDAQPSAESVQDIPPTSIPSAQAIPLSRSLDVANAVDPTQLAKSLLSIIPESPSLSLASRLVLCMKPESNDWDDPDFPHLYANLEREIALDSFTLEDAVDCLGRPIAEDTTEETMLKFWKAVAHEIESENTSRQSALIAKLFKLSASQHPSFALDLCLQVDPVAVFNSNNLECDTLHDLLDAAANADIAHHFNSAPFLEVLQNIQRDSSQEKKTQTAAHRLASRLQSWDIFQDALTNTQADFAAAIAMLKDIGSEEQSVGIWLASMILHDDLVTKLSENPVFSNSQSYPRLFMRNASSAISHDDFIAFVRGYIGVISVFAVWAWSDSLGNDPCRERVLGVLRLWQGVDGYHELVNYFLLLRQFSVRLKWITSDNDVPRKSGFFGEQMLADLVKDPQAVLRVEVTQAILALEVPLSFIPESELLSLRKLAYVSEDGLPAAIEEIFYSSDRPLSLRRLRTLRVSLAIVSKELAEDDRGEWRILQIVRDEHGKPFIPRLTGLLHDVSANLNEHFVVTCCPPNAIDPAIVDLLLRTADDLLHLISQLSLHFSLTTHLLRSLTLSVADIFACTDAADTIFYQTSAACISAQVARQTCLDFMRQLSRPGFTVEPDNKLGAEVILRTLLYHSVGSAGRDPVYHLQQIFSLIDHILPERGFDEEQREHWVISVLPTIQMETLEFFRLLDLEHKVPFMHRLIGLDEEGMVGLAEWLFIEELKQLSTSLRALAKSNDHTASNLVIKHGIQLHLQFIQQLLRPKSEALQAWSINTICTAEEASPTFTTCLVEVLHARIISSHLENLIPSLLSHASQFDFSLKSAILLVTLRVSQRDIDLVPWLDIVTLLESLPVIPLEGGVEMVRREIGRTFSALSRPGIPLTPDSSKAVISIMKWLSEQQNKKYVCLCGIKAEEVAALHEKLSDNISSEEVEKVANLRSNFSVDEDEMLSGPDVVLTDSLELSMQNLEGLLTFQVVGGETPSTPSQKSNVPDVLGIVFSPPTAILRSPAATGLTKTYQNNDFRDLRQTPSARQNTSRLPSTHVDVGINGQST</sequence>
<accession>A0A0W0FPW5</accession>
<evidence type="ECO:0008006" key="4">
    <source>
        <dbReference type="Google" id="ProtNLM"/>
    </source>
</evidence>
<name>A0A0W0FPW5_MONRR</name>
<evidence type="ECO:0000313" key="2">
    <source>
        <dbReference type="EMBL" id="KTB38368.1"/>
    </source>
</evidence>
<proteinExistence type="predicted"/>